<name>A0A0L7R9C0_9HYME</name>
<reference evidence="1 2" key="1">
    <citation type="submission" date="2015-07" db="EMBL/GenBank/DDBJ databases">
        <title>The genome of Habropoda laboriosa.</title>
        <authorList>
            <person name="Pan H."/>
            <person name="Kapheim K."/>
        </authorList>
    </citation>
    <scope>NUCLEOTIDE SEQUENCE [LARGE SCALE GENOMIC DNA]</scope>
    <source>
        <strain evidence="1">0110345459</strain>
    </source>
</reference>
<dbReference type="Proteomes" id="UP000053825">
    <property type="component" value="Unassembled WGS sequence"/>
</dbReference>
<organism evidence="1 2">
    <name type="scientific">Habropoda laboriosa</name>
    <dbReference type="NCBI Taxonomy" id="597456"/>
    <lineage>
        <taxon>Eukaryota</taxon>
        <taxon>Metazoa</taxon>
        <taxon>Ecdysozoa</taxon>
        <taxon>Arthropoda</taxon>
        <taxon>Hexapoda</taxon>
        <taxon>Insecta</taxon>
        <taxon>Pterygota</taxon>
        <taxon>Neoptera</taxon>
        <taxon>Endopterygota</taxon>
        <taxon>Hymenoptera</taxon>
        <taxon>Apocrita</taxon>
        <taxon>Aculeata</taxon>
        <taxon>Apoidea</taxon>
        <taxon>Anthophila</taxon>
        <taxon>Apidae</taxon>
        <taxon>Habropoda</taxon>
    </lineage>
</organism>
<dbReference type="OrthoDB" id="6088000at2759"/>
<dbReference type="EMBL" id="KQ414627">
    <property type="protein sequence ID" value="KOC67475.1"/>
    <property type="molecule type" value="Genomic_DNA"/>
</dbReference>
<dbReference type="InterPro" id="IPR027902">
    <property type="entry name" value="DUF4487"/>
</dbReference>
<feature type="non-terminal residue" evidence="1">
    <location>
        <position position="1"/>
    </location>
</feature>
<evidence type="ECO:0000313" key="1">
    <source>
        <dbReference type="EMBL" id="KOC67475.1"/>
    </source>
</evidence>
<proteinExistence type="predicted"/>
<protein>
    <submittedName>
        <fullName evidence="1">Uncharacterized protein</fullName>
    </submittedName>
</protein>
<dbReference type="AlphaFoldDB" id="A0A0L7R9C0"/>
<dbReference type="PANTHER" id="PTHR16071">
    <property type="entry name" value="CHROMOSOME 1 OPEN READING FRAME 112"/>
    <property type="match status" value="1"/>
</dbReference>
<gene>
    <name evidence="1" type="ORF">WH47_11654</name>
</gene>
<evidence type="ECO:0000313" key="2">
    <source>
        <dbReference type="Proteomes" id="UP000053825"/>
    </source>
</evidence>
<sequence>DIHDALENLTERYEAEFLQQALQKCLSSCPDDLLDEKIFNETLPLARRLLTEVLKQIDETIRRSAKAETLKEDTRRQLLVCYELSSVWERSMERVSKLDKTSAINLKCILENALAAIKLIFEHCRASKKLYGTLFEDVSEELTNLFRKTKTILSLFLATLDGVIVFDTDTESEMELLVKVIDTIGLFVTITHELDLKTFVETSKMFGKLAIAHQNSVKRTRVTSVTFHFAQLAKDISSMLSFCQDSSCRIEERKIRVIGHSLKIFDRLIAVYCSCINSEILPFMIELLFKMHRCSPLCLQKSQLDGKLIELINVHVSKGTEPFLSTVFKISDFKQAFFEYGNQTDIDKLGYYLLTIGIMKKLIGMPYEQHCKWTLGAESIVDVALTNINYIQEEICVGEVRLQGVHDIGEKTRSATLYEVALVSICSLISQIPTEGFHAVELILLKHLLSNELWSSLLSSDIWCFIGRIGSSELCASHVKYLLNVYTVLMKRSNSLEVVILENLIGRLYSLLSEETRHSLIIELDDLENLSWTPVARFFPLKTKLFLQNRLACVLNEIPNTFAELQRQPTVQNWNRIAILMSTIGKLNYTVERNTVDVLSEMWNSVANTIEIFEGRQLDILSEFMSKLFAATQPEKIQDDTFFSILEAVLTSFLCFPLHVKVISSHYLRNNINFFASCGIKAANALAELNCQLLEDENPWLRQEALESFDHVAHMCPNEDLVTTMAAAITRRSSLNDSLPSYLSGTVYYELQDFSDVRIYLQHVAKYCRNACHVCNNYEDSQRDEKFPKLETESVERLNESSSLNNLDEHVSKICDELSNILQKSNDIGSHILRRLRSICTKILDMTEFK</sequence>
<accession>A0A0L7R9C0</accession>
<dbReference type="Pfam" id="PF14868">
    <property type="entry name" value="DUF4487"/>
    <property type="match status" value="1"/>
</dbReference>
<keyword evidence="2" id="KW-1185">Reference proteome</keyword>
<dbReference type="STRING" id="597456.A0A0L7R9C0"/>
<dbReference type="PANTHER" id="PTHR16071:SF2">
    <property type="entry name" value="FIGNL1-INTERACTING REGULATOR OF RECOMBINATION AND MITOSIS"/>
    <property type="match status" value="1"/>
</dbReference>